<reference evidence="1 2" key="1">
    <citation type="submission" date="2022-06" db="EMBL/GenBank/DDBJ databases">
        <authorList>
            <person name="Xuan X."/>
        </authorList>
    </citation>
    <scope>NUCLEOTIDE SEQUENCE [LARGE SCALE GENOMIC DNA]</scope>
    <source>
        <strain evidence="1 2">2V75</strain>
    </source>
</reference>
<comment type="caution">
    <text evidence="1">The sequence shown here is derived from an EMBL/GenBank/DDBJ whole genome shotgun (WGS) entry which is preliminary data.</text>
</comment>
<evidence type="ECO:0000313" key="1">
    <source>
        <dbReference type="EMBL" id="MCO5723219.1"/>
    </source>
</evidence>
<dbReference type="PROSITE" id="PS51257">
    <property type="entry name" value="PROKAR_LIPOPROTEIN"/>
    <property type="match status" value="1"/>
</dbReference>
<protein>
    <recommendedName>
        <fullName evidence="3">Lipocalin-like domain-containing protein</fullName>
    </recommendedName>
</protein>
<accession>A0ABT1ATQ4</accession>
<evidence type="ECO:0008006" key="3">
    <source>
        <dbReference type="Google" id="ProtNLM"/>
    </source>
</evidence>
<proteinExistence type="predicted"/>
<gene>
    <name evidence="1" type="ORF">NG653_00020</name>
</gene>
<evidence type="ECO:0000313" key="2">
    <source>
        <dbReference type="Proteomes" id="UP001206312"/>
    </source>
</evidence>
<sequence>MKFFKLSSYQFVILFTLILTSCSDDSGDDSINEEGVDLIVGEWLFVSENDYFCGTNEVATERLAESNRIYVYNEDGTWQEFENGNPDWTGTWESLGDGSYSFYYNDDRVTQVWELEFVDNGNTMRFGIENPCEGETQTYTVWTRQ</sequence>
<organism evidence="1 2">
    <name type="scientific">Robiginitalea marina</name>
    <dbReference type="NCBI Taxonomy" id="2954105"/>
    <lineage>
        <taxon>Bacteria</taxon>
        <taxon>Pseudomonadati</taxon>
        <taxon>Bacteroidota</taxon>
        <taxon>Flavobacteriia</taxon>
        <taxon>Flavobacteriales</taxon>
        <taxon>Flavobacteriaceae</taxon>
        <taxon>Robiginitalea</taxon>
    </lineage>
</organism>
<name>A0ABT1ATQ4_9FLAO</name>
<keyword evidence="2" id="KW-1185">Reference proteome</keyword>
<dbReference type="Proteomes" id="UP001206312">
    <property type="component" value="Unassembled WGS sequence"/>
</dbReference>
<dbReference type="RefSeq" id="WP_252739601.1">
    <property type="nucleotide sequence ID" value="NZ_JAMXIB010000001.1"/>
</dbReference>
<dbReference type="EMBL" id="JAMXIB010000001">
    <property type="protein sequence ID" value="MCO5723219.1"/>
    <property type="molecule type" value="Genomic_DNA"/>
</dbReference>